<reference evidence="2" key="1">
    <citation type="journal article" date="2019" name="Int. J. Syst. Evol. Microbiol.">
        <title>The Global Catalogue of Microorganisms (GCM) 10K type strain sequencing project: providing services to taxonomists for standard genome sequencing and annotation.</title>
        <authorList>
            <consortium name="The Broad Institute Genomics Platform"/>
            <consortium name="The Broad Institute Genome Sequencing Center for Infectious Disease"/>
            <person name="Wu L."/>
            <person name="Ma J."/>
        </authorList>
    </citation>
    <scope>NUCLEOTIDE SEQUENCE [LARGE SCALE GENOMIC DNA]</scope>
    <source>
        <strain evidence="2">CCUG 57113</strain>
    </source>
</reference>
<name>A0ABW0M2F4_9BACL</name>
<proteinExistence type="predicted"/>
<dbReference type="EMBL" id="JBHSMH010000097">
    <property type="protein sequence ID" value="MFC5471312.1"/>
    <property type="molecule type" value="Genomic_DNA"/>
</dbReference>
<evidence type="ECO:0000313" key="2">
    <source>
        <dbReference type="Proteomes" id="UP001596105"/>
    </source>
</evidence>
<protein>
    <submittedName>
        <fullName evidence="1">Uncharacterized protein</fullName>
    </submittedName>
</protein>
<dbReference type="Proteomes" id="UP001596105">
    <property type="component" value="Unassembled WGS sequence"/>
</dbReference>
<gene>
    <name evidence="1" type="ORF">ACFPPD_21730</name>
</gene>
<keyword evidence="2" id="KW-1185">Reference proteome</keyword>
<sequence length="40" mass="4328">MIDKVIRIFNIINAIQANPGISASDGNRIPFYGQVLPLSA</sequence>
<organism evidence="1 2">
    <name type="scientific">Cohnella suwonensis</name>
    <dbReference type="NCBI Taxonomy" id="696072"/>
    <lineage>
        <taxon>Bacteria</taxon>
        <taxon>Bacillati</taxon>
        <taxon>Bacillota</taxon>
        <taxon>Bacilli</taxon>
        <taxon>Bacillales</taxon>
        <taxon>Paenibacillaceae</taxon>
        <taxon>Cohnella</taxon>
    </lineage>
</organism>
<dbReference type="RefSeq" id="WP_378083324.1">
    <property type="nucleotide sequence ID" value="NZ_JBHSMH010000097.1"/>
</dbReference>
<evidence type="ECO:0000313" key="1">
    <source>
        <dbReference type="EMBL" id="MFC5471312.1"/>
    </source>
</evidence>
<accession>A0ABW0M2F4</accession>
<comment type="caution">
    <text evidence="1">The sequence shown here is derived from an EMBL/GenBank/DDBJ whole genome shotgun (WGS) entry which is preliminary data.</text>
</comment>